<keyword evidence="5 6" id="KW-0472">Membrane</keyword>
<dbReference type="EMBL" id="JANFWR010000036">
    <property type="protein sequence ID" value="MCW0401152.1"/>
    <property type="molecule type" value="Genomic_DNA"/>
</dbReference>
<dbReference type="InterPro" id="IPR002549">
    <property type="entry name" value="AI-2E-like"/>
</dbReference>
<feature type="transmembrane region" description="Helical" evidence="6">
    <location>
        <begin position="208"/>
        <end position="225"/>
    </location>
</feature>
<evidence type="ECO:0000256" key="1">
    <source>
        <dbReference type="ARBA" id="ARBA00004141"/>
    </source>
</evidence>
<comment type="subcellular location">
    <subcellularLocation>
        <location evidence="1">Membrane</location>
        <topology evidence="1">Multi-pass membrane protein</topology>
    </subcellularLocation>
</comment>
<feature type="transmembrane region" description="Helical" evidence="6">
    <location>
        <begin position="38"/>
        <end position="56"/>
    </location>
</feature>
<sequence>MNASLPSSPSPLRPFAARVLVVMALGALALLAWQLSELLLIVFGAVVVGVLLHGLATLLRKWLPLPEWAALALVILVLVLALSAIVLLFGAEVAAQIDTFRATLPAAWNKFHAWLQSGPLGPQIERIPDQLRDGASTLATHAGAIVLSAGGGVTDAVLMMVGGLYLAAQPRLYRQGLLHLLPRDRRGVADEALTASGQALRAWLTGQLLAMAVIGTLTGIGLWLLGVPVALGIGLLTALLDFIPIVGPIVAAVPAILLGFTVSPQVALGALLLFVVLQQLEGHVLQPLIQARAVDLPPALLLFSLFGIGVLFGPMGVVLAAPLTVVLYVLVKRLYVQHALGDAEGADGAGKPTA</sequence>
<proteinExistence type="inferred from homology"/>
<evidence type="ECO:0000256" key="4">
    <source>
        <dbReference type="ARBA" id="ARBA00022989"/>
    </source>
</evidence>
<evidence type="ECO:0000256" key="5">
    <source>
        <dbReference type="ARBA" id="ARBA00023136"/>
    </source>
</evidence>
<evidence type="ECO:0000313" key="7">
    <source>
        <dbReference type="EMBL" id="MCW0401152.1"/>
    </source>
</evidence>
<comment type="similarity">
    <text evidence="2">Belongs to the autoinducer-2 exporter (AI-2E) (TC 2.A.86) family.</text>
</comment>
<keyword evidence="8" id="KW-1185">Reference proteome</keyword>
<dbReference type="Pfam" id="PF01594">
    <property type="entry name" value="AI-2E_transport"/>
    <property type="match status" value="1"/>
</dbReference>
<feature type="transmembrane region" description="Helical" evidence="6">
    <location>
        <begin position="257"/>
        <end position="280"/>
    </location>
</feature>
<feature type="transmembrane region" description="Helical" evidence="6">
    <location>
        <begin position="300"/>
        <end position="331"/>
    </location>
</feature>
<comment type="caution">
    <text evidence="7">The sequence shown here is derived from an EMBL/GenBank/DDBJ whole genome shotgun (WGS) entry which is preliminary data.</text>
</comment>
<dbReference type="PANTHER" id="PTHR21716">
    <property type="entry name" value="TRANSMEMBRANE PROTEIN"/>
    <property type="match status" value="1"/>
</dbReference>
<dbReference type="PANTHER" id="PTHR21716:SF62">
    <property type="entry name" value="TRANSPORT PROTEIN YDBI-RELATED"/>
    <property type="match status" value="1"/>
</dbReference>
<gene>
    <name evidence="7" type="ORF">NB700_003708</name>
</gene>
<name>A0ABT3E0I3_9XANT</name>
<evidence type="ECO:0000256" key="6">
    <source>
        <dbReference type="SAM" id="Phobius"/>
    </source>
</evidence>
<evidence type="ECO:0000256" key="3">
    <source>
        <dbReference type="ARBA" id="ARBA00022692"/>
    </source>
</evidence>
<reference evidence="7 8" key="1">
    <citation type="submission" date="2022-06" db="EMBL/GenBank/DDBJ databases">
        <title>Dynamics of rice microbiomes reveals core vertical transmitted seed endophytes.</title>
        <authorList>
            <person name="Liao K."/>
            <person name="Zhang X."/>
        </authorList>
    </citation>
    <scope>NUCLEOTIDE SEQUENCE [LARGE SCALE GENOMIC DNA]</scope>
    <source>
        <strain evidence="7 8">YT10-10-1</strain>
    </source>
</reference>
<keyword evidence="3 6" id="KW-0812">Transmembrane</keyword>
<evidence type="ECO:0000313" key="8">
    <source>
        <dbReference type="Proteomes" id="UP001320843"/>
    </source>
</evidence>
<feature type="transmembrane region" description="Helical" evidence="6">
    <location>
        <begin position="231"/>
        <end position="250"/>
    </location>
</feature>
<protein>
    <submittedName>
        <fullName evidence="7">Transport protein YhhT</fullName>
    </submittedName>
</protein>
<dbReference type="Proteomes" id="UP001320843">
    <property type="component" value="Unassembled WGS sequence"/>
</dbReference>
<keyword evidence="4 6" id="KW-1133">Transmembrane helix</keyword>
<organism evidence="7 8">
    <name type="scientific">Xanthomonas sacchari</name>
    <dbReference type="NCBI Taxonomy" id="56458"/>
    <lineage>
        <taxon>Bacteria</taxon>
        <taxon>Pseudomonadati</taxon>
        <taxon>Pseudomonadota</taxon>
        <taxon>Gammaproteobacteria</taxon>
        <taxon>Lysobacterales</taxon>
        <taxon>Lysobacteraceae</taxon>
        <taxon>Xanthomonas</taxon>
    </lineage>
</organism>
<evidence type="ECO:0000256" key="2">
    <source>
        <dbReference type="ARBA" id="ARBA00009773"/>
    </source>
</evidence>
<feature type="transmembrane region" description="Helical" evidence="6">
    <location>
        <begin position="68"/>
        <end position="91"/>
    </location>
</feature>
<accession>A0ABT3E0I3</accession>
<feature type="transmembrane region" description="Helical" evidence="6">
    <location>
        <begin position="15"/>
        <end position="33"/>
    </location>
</feature>